<feature type="domain" description="4'-phosphopantetheinyl transferase" evidence="3">
    <location>
        <begin position="161"/>
        <end position="254"/>
    </location>
</feature>
<dbReference type="OMA" id="WAVIGEY"/>
<dbReference type="OrthoDB" id="47193at2759"/>
<reference evidence="5" key="1">
    <citation type="submission" date="2021-05" db="EMBL/GenBank/DDBJ databases">
        <title>The genome of the haptophyte Pavlova lutheri (Diacronema luteri, Pavlovales) - a model for lipid biosynthesis in eukaryotic algae.</title>
        <authorList>
            <person name="Hulatt C.J."/>
            <person name="Posewitz M.C."/>
        </authorList>
    </citation>
    <scope>NUCLEOTIDE SEQUENCE</scope>
    <source>
        <strain evidence="5">NIVA-4/92</strain>
    </source>
</reference>
<evidence type="ECO:0008006" key="7">
    <source>
        <dbReference type="Google" id="ProtNLM"/>
    </source>
</evidence>
<dbReference type="PANTHER" id="PTHR38096:SF1">
    <property type="entry name" value="ENTEROBACTIN SYNTHASE COMPONENT D"/>
    <property type="match status" value="1"/>
</dbReference>
<sequence length="280" mass="29375">MDWRALLCAVVVPPLRAAALGAGATHRPTSMAATELRSTFSRVFEANLRHGLCVAVRLDDSVAAARAPATLGSSTPSIVPHPAELHMAVAMGSPTRAAAFCGGRAALHYAMRSCNLGHDGPVARGASGAPVLPDGVLASISHTHGLAASIVRPAFPGSFEAIGLDVEHVGRAFAPRLSERVLTAAERREVDAEVALGSPAQAGVLVRFSLKEALYKALHQLDQQHGVAFRDVSLTPLLDGSARYSWAGARVPAARDWAVSLSWAVIGEYYVTTAHVRSSR</sequence>
<dbReference type="InterPro" id="IPR041354">
    <property type="entry name" value="4PPT_N"/>
</dbReference>
<keyword evidence="6" id="KW-1185">Reference proteome</keyword>
<dbReference type="GO" id="GO:0005886">
    <property type="term" value="C:plasma membrane"/>
    <property type="evidence" value="ECO:0007669"/>
    <property type="project" value="TreeGrafter"/>
</dbReference>
<proteinExistence type="predicted"/>
<keyword evidence="1" id="KW-0808">Transferase</keyword>
<name>A0A8J5XRL9_DIALT</name>
<dbReference type="EMBL" id="JAGTXO010000005">
    <property type="protein sequence ID" value="KAG8467776.1"/>
    <property type="molecule type" value="Genomic_DNA"/>
</dbReference>
<keyword evidence="2" id="KW-0732">Signal</keyword>
<dbReference type="Pfam" id="PF17837">
    <property type="entry name" value="4PPT_N"/>
    <property type="match status" value="1"/>
</dbReference>
<feature type="chain" id="PRO_5035307846" description="4'-phosphopantetheinyl transferase" evidence="2">
    <location>
        <begin position="18"/>
        <end position="280"/>
    </location>
</feature>
<dbReference type="GO" id="GO:0000287">
    <property type="term" value="F:magnesium ion binding"/>
    <property type="evidence" value="ECO:0007669"/>
    <property type="project" value="InterPro"/>
</dbReference>
<evidence type="ECO:0000313" key="6">
    <source>
        <dbReference type="Proteomes" id="UP000751190"/>
    </source>
</evidence>
<dbReference type="InterPro" id="IPR003542">
    <property type="entry name" value="Enbac_synth_compD-like"/>
</dbReference>
<dbReference type="GO" id="GO:0009239">
    <property type="term" value="P:enterobactin biosynthetic process"/>
    <property type="evidence" value="ECO:0007669"/>
    <property type="project" value="InterPro"/>
</dbReference>
<evidence type="ECO:0000313" key="5">
    <source>
        <dbReference type="EMBL" id="KAG8467776.1"/>
    </source>
</evidence>
<protein>
    <recommendedName>
        <fullName evidence="7">4'-phosphopantetheinyl transferase</fullName>
    </recommendedName>
</protein>
<dbReference type="InterPro" id="IPR008278">
    <property type="entry name" value="4-PPantetheinyl_Trfase_dom"/>
</dbReference>
<comment type="caution">
    <text evidence="5">The sequence shown here is derived from an EMBL/GenBank/DDBJ whole genome shotgun (WGS) entry which is preliminary data.</text>
</comment>
<feature type="signal peptide" evidence="2">
    <location>
        <begin position="1"/>
        <end position="17"/>
    </location>
</feature>
<dbReference type="AlphaFoldDB" id="A0A8J5XRL9"/>
<evidence type="ECO:0000259" key="4">
    <source>
        <dbReference type="Pfam" id="PF17837"/>
    </source>
</evidence>
<dbReference type="GO" id="GO:0009366">
    <property type="term" value="C:enterobactin synthetase complex"/>
    <property type="evidence" value="ECO:0007669"/>
    <property type="project" value="InterPro"/>
</dbReference>
<accession>A0A8J5XRL9</accession>
<organism evidence="5 6">
    <name type="scientific">Diacronema lutheri</name>
    <name type="common">Unicellular marine alga</name>
    <name type="synonym">Monochrysis lutheri</name>
    <dbReference type="NCBI Taxonomy" id="2081491"/>
    <lineage>
        <taxon>Eukaryota</taxon>
        <taxon>Haptista</taxon>
        <taxon>Haptophyta</taxon>
        <taxon>Pavlovophyceae</taxon>
        <taxon>Pavlovales</taxon>
        <taxon>Pavlovaceae</taxon>
        <taxon>Diacronema</taxon>
    </lineage>
</organism>
<gene>
    <name evidence="5" type="ORF">KFE25_006828</name>
</gene>
<dbReference type="GO" id="GO:0008897">
    <property type="term" value="F:holo-[acyl-carrier-protein] synthase activity"/>
    <property type="evidence" value="ECO:0007669"/>
    <property type="project" value="InterPro"/>
</dbReference>
<dbReference type="InterPro" id="IPR037143">
    <property type="entry name" value="4-PPantetheinyl_Trfase_dom_sf"/>
</dbReference>
<evidence type="ECO:0000256" key="1">
    <source>
        <dbReference type="ARBA" id="ARBA00022679"/>
    </source>
</evidence>
<dbReference type="Pfam" id="PF01648">
    <property type="entry name" value="ACPS"/>
    <property type="match status" value="1"/>
</dbReference>
<evidence type="ECO:0000256" key="2">
    <source>
        <dbReference type="SAM" id="SignalP"/>
    </source>
</evidence>
<evidence type="ECO:0000259" key="3">
    <source>
        <dbReference type="Pfam" id="PF01648"/>
    </source>
</evidence>
<dbReference type="PANTHER" id="PTHR38096">
    <property type="entry name" value="ENTEROBACTIN SYNTHASE COMPONENT D"/>
    <property type="match status" value="1"/>
</dbReference>
<dbReference type="SUPFAM" id="SSF56214">
    <property type="entry name" value="4'-phosphopantetheinyl transferase"/>
    <property type="match status" value="1"/>
</dbReference>
<feature type="domain" description="4'-phosphopantetheinyl transferase N-terminal" evidence="4">
    <location>
        <begin position="90"/>
        <end position="151"/>
    </location>
</feature>
<dbReference type="Proteomes" id="UP000751190">
    <property type="component" value="Unassembled WGS sequence"/>
</dbReference>
<dbReference type="Gene3D" id="3.90.470.20">
    <property type="entry name" value="4'-phosphopantetheinyl transferase domain"/>
    <property type="match status" value="1"/>
</dbReference>